<accession>A0A8J7K1U8</accession>
<gene>
    <name evidence="1" type="ORF">IQ247_06225</name>
</gene>
<comment type="caution">
    <text evidence="1">The sequence shown here is derived from an EMBL/GenBank/DDBJ whole genome shotgun (WGS) entry which is preliminary data.</text>
</comment>
<dbReference type="RefSeq" id="WP_193918116.1">
    <property type="nucleotide sequence ID" value="NZ_JADEWL010000013.1"/>
</dbReference>
<keyword evidence="2" id="KW-1185">Reference proteome</keyword>
<reference evidence="1" key="1">
    <citation type="submission" date="2020-10" db="EMBL/GenBank/DDBJ databases">
        <authorList>
            <person name="Castelo-Branco R."/>
            <person name="Eusebio N."/>
            <person name="Adriana R."/>
            <person name="Vieira A."/>
            <person name="Brugerolle De Fraissinette N."/>
            <person name="Rezende De Castro R."/>
            <person name="Schneider M.P."/>
            <person name="Vasconcelos V."/>
            <person name="Leao P.N."/>
        </authorList>
    </citation>
    <scope>NUCLEOTIDE SEQUENCE</scope>
    <source>
        <strain evidence="1">LEGE 06105</strain>
    </source>
</reference>
<sequence length="348" mass="38627">MERCTTWIDDINPLVSVTADYGIIAEDRPRNQFTYGVLEVPDGNGGFVESDRGPIGTYLYNLVATPPDLVSLIGPYGKGNDSTPTFEWDFLVPDEQITEVNLFVSTFAKGEGLLPTDELVDLSDSSFLPQFTQGEKRELLTKRWNGYDDFNPGRILTATWKKETNTWYDRDGTEIIAGDDDPRNTSTRLTLNDVLTLTAGQDYNWAVQAVRANGETDIDFDSFRTTSGLTDNPFSSVSILTHGFTILPTATGVPNDFFELADSIASVNGEAPDEKGLILLYDKPTGLWTPVDGKGKKINELTDNLNPGDENYLTILADNIIRKYVNQNKSLVLLPEWSTLNESIIETK</sequence>
<evidence type="ECO:0000313" key="1">
    <source>
        <dbReference type="EMBL" id="MBE9212307.1"/>
    </source>
</evidence>
<organism evidence="1 2">
    <name type="scientific">Plectonema cf. radiosum LEGE 06105</name>
    <dbReference type="NCBI Taxonomy" id="945769"/>
    <lineage>
        <taxon>Bacteria</taxon>
        <taxon>Bacillati</taxon>
        <taxon>Cyanobacteriota</taxon>
        <taxon>Cyanophyceae</taxon>
        <taxon>Oscillatoriophycideae</taxon>
        <taxon>Oscillatoriales</taxon>
        <taxon>Microcoleaceae</taxon>
        <taxon>Plectonema</taxon>
    </lineage>
</organism>
<dbReference type="Proteomes" id="UP000620559">
    <property type="component" value="Unassembled WGS sequence"/>
</dbReference>
<dbReference type="EMBL" id="JADEWL010000013">
    <property type="protein sequence ID" value="MBE9212307.1"/>
    <property type="molecule type" value="Genomic_DNA"/>
</dbReference>
<dbReference type="AlphaFoldDB" id="A0A8J7K1U8"/>
<proteinExistence type="predicted"/>
<evidence type="ECO:0000313" key="2">
    <source>
        <dbReference type="Proteomes" id="UP000620559"/>
    </source>
</evidence>
<name>A0A8J7K1U8_9CYAN</name>
<protein>
    <submittedName>
        <fullName evidence="1">Uncharacterized protein</fullName>
    </submittedName>
</protein>